<evidence type="ECO:0000256" key="2">
    <source>
        <dbReference type="ARBA" id="ARBA00022723"/>
    </source>
</evidence>
<dbReference type="PROSITE" id="PS51891">
    <property type="entry name" value="CENP_V_GFA"/>
    <property type="match status" value="1"/>
</dbReference>
<evidence type="ECO:0000256" key="4">
    <source>
        <dbReference type="ARBA" id="ARBA00023239"/>
    </source>
</evidence>
<accession>A0A1Y1VS87</accession>
<reference evidence="6 7" key="1">
    <citation type="submission" date="2016-07" db="EMBL/GenBank/DDBJ databases">
        <title>Pervasive Adenine N6-methylation of Active Genes in Fungi.</title>
        <authorList>
            <consortium name="DOE Joint Genome Institute"/>
            <person name="Mondo S.J."/>
            <person name="Dannebaum R.O."/>
            <person name="Kuo R.C."/>
            <person name="Labutti K."/>
            <person name="Haridas S."/>
            <person name="Kuo A."/>
            <person name="Salamov A."/>
            <person name="Ahrendt S.R."/>
            <person name="Lipzen A."/>
            <person name="Sullivan W."/>
            <person name="Andreopoulos W.B."/>
            <person name="Clum A."/>
            <person name="Lindquist E."/>
            <person name="Daum C."/>
            <person name="Ramamoorthy G.K."/>
            <person name="Gryganskyi A."/>
            <person name="Culley D."/>
            <person name="Magnuson J.K."/>
            <person name="James T.Y."/>
            <person name="O'Malley M.A."/>
            <person name="Stajich J.E."/>
            <person name="Spatafora J.W."/>
            <person name="Visel A."/>
            <person name="Grigoriev I.V."/>
        </authorList>
    </citation>
    <scope>NUCLEOTIDE SEQUENCE [LARGE SCALE GENOMIC DNA]</scope>
    <source>
        <strain evidence="6 7">ATCC 12442</strain>
    </source>
</reference>
<dbReference type="Pfam" id="PF04828">
    <property type="entry name" value="GFA"/>
    <property type="match status" value="1"/>
</dbReference>
<dbReference type="InterPro" id="IPR006913">
    <property type="entry name" value="CENP-V/GFA"/>
</dbReference>
<dbReference type="RefSeq" id="XP_040739088.1">
    <property type="nucleotide sequence ID" value="XM_040889396.1"/>
</dbReference>
<evidence type="ECO:0000256" key="3">
    <source>
        <dbReference type="ARBA" id="ARBA00022833"/>
    </source>
</evidence>
<keyword evidence="2" id="KW-0479">Metal-binding</keyword>
<evidence type="ECO:0000259" key="5">
    <source>
        <dbReference type="PROSITE" id="PS51891"/>
    </source>
</evidence>
<dbReference type="EMBL" id="MCFD01000146">
    <property type="protein sequence ID" value="ORX63876.1"/>
    <property type="molecule type" value="Genomic_DNA"/>
</dbReference>
<dbReference type="OrthoDB" id="406544at2759"/>
<dbReference type="GO" id="GO:0046872">
    <property type="term" value="F:metal ion binding"/>
    <property type="evidence" value="ECO:0007669"/>
    <property type="project" value="UniProtKB-KW"/>
</dbReference>
<protein>
    <recommendedName>
        <fullName evidence="5">CENP-V/GFA domain-containing protein</fullName>
    </recommendedName>
</protein>
<feature type="domain" description="CENP-V/GFA" evidence="5">
    <location>
        <begin position="4"/>
        <end position="134"/>
    </location>
</feature>
<dbReference type="GO" id="GO:0016846">
    <property type="term" value="F:carbon-sulfur lyase activity"/>
    <property type="evidence" value="ECO:0007669"/>
    <property type="project" value="InterPro"/>
</dbReference>
<organism evidence="6 7">
    <name type="scientific">Linderina pennispora</name>
    <dbReference type="NCBI Taxonomy" id="61395"/>
    <lineage>
        <taxon>Eukaryota</taxon>
        <taxon>Fungi</taxon>
        <taxon>Fungi incertae sedis</taxon>
        <taxon>Zoopagomycota</taxon>
        <taxon>Kickxellomycotina</taxon>
        <taxon>Kickxellomycetes</taxon>
        <taxon>Kickxellales</taxon>
        <taxon>Kickxellaceae</taxon>
        <taxon>Linderina</taxon>
    </lineage>
</organism>
<dbReference type="SUPFAM" id="SSF51316">
    <property type="entry name" value="Mss4-like"/>
    <property type="match status" value="1"/>
</dbReference>
<dbReference type="PANTHER" id="PTHR33337">
    <property type="entry name" value="GFA DOMAIN-CONTAINING PROTEIN"/>
    <property type="match status" value="1"/>
</dbReference>
<proteinExistence type="inferred from homology"/>
<dbReference type="AlphaFoldDB" id="A0A1Y1VS87"/>
<dbReference type="STRING" id="61395.A0A1Y1VS87"/>
<dbReference type="Gene3D" id="3.90.1590.10">
    <property type="entry name" value="glutathione-dependent formaldehyde- activating enzyme (gfa)"/>
    <property type="match status" value="1"/>
</dbReference>
<evidence type="ECO:0000313" key="7">
    <source>
        <dbReference type="Proteomes" id="UP000193922"/>
    </source>
</evidence>
<dbReference type="GeneID" id="63806044"/>
<keyword evidence="7" id="KW-1185">Reference proteome</keyword>
<sequence length="142" mass="15790">MKQLSGSCHCGAIAFTFSTHAPAPFMRCYCSICRKTSGGGGYTVNMLGQYATLKVTKGKDLTAPKDQQVLCQDRFFCPTCASILVLPYASCIDTELPKPERATHIMMGSAAKWAVPEDGERYDEYPPYSLEEWHKTHGYYVD</sequence>
<keyword evidence="4" id="KW-0456">Lyase</keyword>
<comment type="similarity">
    <text evidence="1">Belongs to the Gfa family.</text>
</comment>
<keyword evidence="3" id="KW-0862">Zinc</keyword>
<name>A0A1Y1VS87_9FUNG</name>
<gene>
    <name evidence="6" type="ORF">DL89DRAFT_276729</name>
</gene>
<dbReference type="Proteomes" id="UP000193922">
    <property type="component" value="Unassembled WGS sequence"/>
</dbReference>
<comment type="caution">
    <text evidence="6">The sequence shown here is derived from an EMBL/GenBank/DDBJ whole genome shotgun (WGS) entry which is preliminary data.</text>
</comment>
<dbReference type="PANTHER" id="PTHR33337:SF44">
    <property type="entry name" value="DUF636 DOMAIN PROTEIN (AFU_ORTHOLOGUE AFUA_1G09754)"/>
    <property type="match status" value="1"/>
</dbReference>
<evidence type="ECO:0000313" key="6">
    <source>
        <dbReference type="EMBL" id="ORX63876.1"/>
    </source>
</evidence>
<evidence type="ECO:0000256" key="1">
    <source>
        <dbReference type="ARBA" id="ARBA00005495"/>
    </source>
</evidence>
<dbReference type="InterPro" id="IPR011057">
    <property type="entry name" value="Mss4-like_sf"/>
</dbReference>